<dbReference type="AlphaFoldDB" id="A0A6L2KBG7"/>
<dbReference type="GO" id="GO:0008270">
    <property type="term" value="F:zinc ion binding"/>
    <property type="evidence" value="ECO:0007669"/>
    <property type="project" value="UniProtKB-KW"/>
</dbReference>
<protein>
    <submittedName>
        <fullName evidence="8">Peroxygenase-like</fullName>
    </submittedName>
</protein>
<dbReference type="Pfam" id="PF00872">
    <property type="entry name" value="Transposase_mut"/>
    <property type="match status" value="1"/>
</dbReference>
<evidence type="ECO:0000259" key="7">
    <source>
        <dbReference type="PROSITE" id="PS50158"/>
    </source>
</evidence>
<dbReference type="GO" id="GO:0003677">
    <property type="term" value="F:DNA binding"/>
    <property type="evidence" value="ECO:0007669"/>
    <property type="project" value="UniProtKB-KW"/>
</dbReference>
<dbReference type="Pfam" id="PF05042">
    <property type="entry name" value="Caleosin"/>
    <property type="match status" value="1"/>
</dbReference>
<accession>A0A6L2KBG7</accession>
<keyword evidence="6" id="KW-0812">Transmembrane</keyword>
<dbReference type="GO" id="GO:0000725">
    <property type="term" value="P:recombinational repair"/>
    <property type="evidence" value="ECO:0007669"/>
    <property type="project" value="InterPro"/>
</dbReference>
<comment type="caution">
    <text evidence="8">The sequence shown here is derived from an EMBL/GenBank/DDBJ whole genome shotgun (WGS) entry which is preliminary data.</text>
</comment>
<gene>
    <name evidence="8" type="ORF">Tci_018664</name>
</gene>
<dbReference type="InterPro" id="IPR058570">
    <property type="entry name" value="HROB_OB"/>
</dbReference>
<proteinExistence type="inferred from homology"/>
<evidence type="ECO:0000256" key="4">
    <source>
        <dbReference type="ARBA" id="ARBA00023172"/>
    </source>
</evidence>
<dbReference type="GO" id="GO:0006313">
    <property type="term" value="P:DNA transposition"/>
    <property type="evidence" value="ECO:0007669"/>
    <property type="project" value="InterPro"/>
</dbReference>
<evidence type="ECO:0000256" key="1">
    <source>
        <dbReference type="ARBA" id="ARBA00006765"/>
    </source>
</evidence>
<dbReference type="InterPro" id="IPR001878">
    <property type="entry name" value="Znf_CCHC"/>
</dbReference>
<dbReference type="GO" id="GO:0004497">
    <property type="term" value="F:monooxygenase activity"/>
    <property type="evidence" value="ECO:0007669"/>
    <property type="project" value="TreeGrafter"/>
</dbReference>
<evidence type="ECO:0000256" key="3">
    <source>
        <dbReference type="ARBA" id="ARBA00023125"/>
    </source>
</evidence>
<keyword evidence="2" id="KW-0815">Transposition</keyword>
<dbReference type="PANTHER" id="PTHR31495">
    <property type="entry name" value="PEROXYGENASE 3-RELATED"/>
    <property type="match status" value="1"/>
</dbReference>
<dbReference type="EMBL" id="BKCJ010002160">
    <property type="protein sequence ID" value="GEU46686.1"/>
    <property type="molecule type" value="Genomic_DNA"/>
</dbReference>
<evidence type="ECO:0000256" key="6">
    <source>
        <dbReference type="SAM" id="Phobius"/>
    </source>
</evidence>
<evidence type="ECO:0000313" key="8">
    <source>
        <dbReference type="EMBL" id="GEU46686.1"/>
    </source>
</evidence>
<keyword evidence="5" id="KW-0863">Zinc-finger</keyword>
<keyword evidence="4" id="KW-0233">DNA recombination</keyword>
<keyword evidence="6" id="KW-1133">Transmembrane helix</keyword>
<feature type="domain" description="CCHC-type" evidence="7">
    <location>
        <begin position="657"/>
        <end position="671"/>
    </location>
</feature>
<dbReference type="InterPro" id="IPR001207">
    <property type="entry name" value="Transposase_mutator"/>
</dbReference>
<dbReference type="GO" id="GO:0005509">
    <property type="term" value="F:calcium ion binding"/>
    <property type="evidence" value="ECO:0007669"/>
    <property type="project" value="TreeGrafter"/>
</dbReference>
<keyword evidence="6" id="KW-0472">Membrane</keyword>
<feature type="transmembrane region" description="Helical" evidence="6">
    <location>
        <begin position="90"/>
        <end position="113"/>
    </location>
</feature>
<reference evidence="8" key="1">
    <citation type="journal article" date="2019" name="Sci. Rep.">
        <title>Draft genome of Tanacetum cinerariifolium, the natural source of mosquito coil.</title>
        <authorList>
            <person name="Yamashiro T."/>
            <person name="Shiraishi A."/>
            <person name="Satake H."/>
            <person name="Nakayama K."/>
        </authorList>
    </citation>
    <scope>NUCLEOTIDE SEQUENCE</scope>
</reference>
<dbReference type="GO" id="GO:0004803">
    <property type="term" value="F:transposase activity"/>
    <property type="evidence" value="ECO:0007669"/>
    <property type="project" value="InterPro"/>
</dbReference>
<keyword evidence="5" id="KW-0479">Metal-binding</keyword>
<dbReference type="InterPro" id="IPR007736">
    <property type="entry name" value="Caleosin-related"/>
</dbReference>
<sequence length="806" mass="91619">MADKAADSMLTVAEKAPVTSERRLRTDLDKRLPKPYMARAVTAPDADNPNGTMGHKHHNMSVLQQHVAFFDQDDNGIIFPWETYRGFRDLGFNVFASFLFMVLVHGSMSYVTLPTWIPSPFFPIYIENIHRAKHGSDSSTYDTEGRFIPANLENIFSKYARTVPDKLTFKELWHMTDATRNAFDFFGWIASKMEWGVLYVLAKDSDGFLSKESVRRCFDGSLFEYCAKMQKGDGISKRQEIDANSDFMVTYNSDIDIVEICDDLEVNEFMEFVVKSSRIVTLCIVDGNGSRSSNSVSNQQSNFIHATPSVNVYQTDYHATQIRQTQILVFPGSGGFYQNLPSYQQMHGFSENPMYVSGFPGYPMQDPQSDSANRKLKHLVGSPKNKKPNERDLLDDEKLRPLREKIMGSVFGKVKRLSGEDESSESDEDAETTPVANKNFKEDKFWNMPSLLKTPVLDIKKKDHLTIISDGAVSIASAIKNVFPNAFHGRCCRHLLMNLREKCPRFIRKEELFWKACKSYRISDFEERFSTLRDWLTSIANKLDMIGLETWERVHFPSMGYNYTTSNSAKSVNALSRHSRKLPICMIIDWFIKSLQKCVWRASYNEVIFDVGYPSEWDQPDGLIIVLLPVMDKRQPGRPRNRDRFRSKGKQMTPKSCTRCFKGGHNHRDCPIIPGPAGILQLAQLRKKSEIREGGHNGEMSTHEYVRKITEEASEDDHFTRGLWLSAVQYLAAEGSITTGCFGDMKTCIKNEKLEKVVAIIKSCTPNMLGDLTVTLKDLSGLISGTIHYKVLNDEVYGKAISVGAF</sequence>
<dbReference type="PANTHER" id="PTHR31495:SF20">
    <property type="entry name" value="CALEOSIN-RELATED FAMILY PROTEIN"/>
    <property type="match status" value="1"/>
</dbReference>
<keyword evidence="5" id="KW-0862">Zinc</keyword>
<name>A0A6L2KBG7_TANCI</name>
<dbReference type="PROSITE" id="PS50158">
    <property type="entry name" value="ZF_CCHC"/>
    <property type="match status" value="1"/>
</dbReference>
<organism evidence="8">
    <name type="scientific">Tanacetum cinerariifolium</name>
    <name type="common">Dalmatian daisy</name>
    <name type="synonym">Chrysanthemum cinerariifolium</name>
    <dbReference type="NCBI Taxonomy" id="118510"/>
    <lineage>
        <taxon>Eukaryota</taxon>
        <taxon>Viridiplantae</taxon>
        <taxon>Streptophyta</taxon>
        <taxon>Embryophyta</taxon>
        <taxon>Tracheophyta</taxon>
        <taxon>Spermatophyta</taxon>
        <taxon>Magnoliopsida</taxon>
        <taxon>eudicotyledons</taxon>
        <taxon>Gunneridae</taxon>
        <taxon>Pentapetalae</taxon>
        <taxon>asterids</taxon>
        <taxon>campanulids</taxon>
        <taxon>Asterales</taxon>
        <taxon>Asteraceae</taxon>
        <taxon>Asteroideae</taxon>
        <taxon>Anthemideae</taxon>
        <taxon>Anthemidinae</taxon>
        <taxon>Tanacetum</taxon>
    </lineage>
</organism>
<dbReference type="Pfam" id="PF15072">
    <property type="entry name" value="HROB"/>
    <property type="match status" value="1"/>
</dbReference>
<evidence type="ECO:0000256" key="2">
    <source>
        <dbReference type="ARBA" id="ARBA00022578"/>
    </source>
</evidence>
<keyword evidence="3" id="KW-0238">DNA-binding</keyword>
<evidence type="ECO:0000256" key="5">
    <source>
        <dbReference type="PROSITE-ProRule" id="PRU00047"/>
    </source>
</evidence>
<comment type="similarity">
    <text evidence="1">Belongs to the caleosin family.</text>
</comment>